<dbReference type="InterPro" id="IPR012349">
    <property type="entry name" value="Split_barrel_FMN-bd"/>
</dbReference>
<comment type="similarity">
    <text evidence="1">Belongs to the non-flavoprotein flavin reductase family.</text>
</comment>
<dbReference type="GO" id="GO:0036382">
    <property type="term" value="F:flavin reductase (NADH) activity"/>
    <property type="evidence" value="ECO:0007669"/>
    <property type="project" value="UniProtKB-EC"/>
</dbReference>
<dbReference type="EC" id="1.5.1.36" evidence="4"/>
<gene>
    <name evidence="4" type="ORF">ACFFIT_08120</name>
</gene>
<dbReference type="Gene3D" id="1.10.10.10">
    <property type="entry name" value="Winged helix-like DNA-binding domain superfamily/Winged helix DNA-binding domain"/>
    <property type="match status" value="1"/>
</dbReference>
<dbReference type="InterPro" id="IPR036388">
    <property type="entry name" value="WH-like_DNA-bd_sf"/>
</dbReference>
<comment type="caution">
    <text evidence="4">The sequence shown here is derived from an EMBL/GenBank/DDBJ whole genome shotgun (WGS) entry which is preliminary data.</text>
</comment>
<dbReference type="NCBIfam" id="NF045919">
    <property type="entry name" value="HphnlacHdxRed"/>
    <property type="match status" value="1"/>
</dbReference>
<evidence type="ECO:0000259" key="3">
    <source>
        <dbReference type="SMART" id="SM00903"/>
    </source>
</evidence>
<evidence type="ECO:0000313" key="4">
    <source>
        <dbReference type="EMBL" id="MFC0180042.1"/>
    </source>
</evidence>
<dbReference type="PANTHER" id="PTHR30466">
    <property type="entry name" value="FLAVIN REDUCTASE"/>
    <property type="match status" value="1"/>
</dbReference>
<reference evidence="4 5" key="1">
    <citation type="submission" date="2024-09" db="EMBL/GenBank/DDBJ databases">
        <authorList>
            <person name="Sun Q."/>
            <person name="Mori K."/>
        </authorList>
    </citation>
    <scope>NUCLEOTIDE SEQUENCE [LARGE SCALE GENOMIC DNA]</scope>
    <source>
        <strain evidence="4 5">CCM 8545</strain>
    </source>
</reference>
<dbReference type="Pfam" id="PF01613">
    <property type="entry name" value="Flavin_Reduct"/>
    <property type="match status" value="1"/>
</dbReference>
<evidence type="ECO:0000256" key="2">
    <source>
        <dbReference type="ARBA" id="ARBA00023002"/>
    </source>
</evidence>
<keyword evidence="2 4" id="KW-0560">Oxidoreductase</keyword>
<accession>A0ABV6CBP7</accession>
<dbReference type="Proteomes" id="UP001589758">
    <property type="component" value="Unassembled WGS sequence"/>
</dbReference>
<dbReference type="Gene3D" id="2.30.110.10">
    <property type="entry name" value="Electron Transport, Fmn-binding Protein, Chain A"/>
    <property type="match status" value="1"/>
</dbReference>
<dbReference type="SUPFAM" id="SSF50475">
    <property type="entry name" value="FMN-binding split barrel"/>
    <property type="match status" value="1"/>
</dbReference>
<sequence length="310" mass="34579">MTTIFDSKSFRRALGNFATGVVVVTAQDEDGNKVGMTVNSFTSVSLEPPLVLWCIDKRAGSLDVFKRAGHFAINILSADQIDISNTFARSKEDRFASIDYKEGIGKSLLISDVSAQFECELHEILEGGDHLILVGKVLNFNDFGRVPLLYHQGAYASVFPHPNVRNKIETANEKNSESKEVNQKLAGNIHYLLTQAVQNYQNDYYPKQLASGLRNSEARILLVIYAGLATCKSKMTKEAAIPMREIEQAVEILVRKGLLIAAEDELQLTEKGEAQAIDLLDIAERHQEEVLARYKPEEVVMFKKMLMALL</sequence>
<dbReference type="EMBL" id="JBHLXE010000089">
    <property type="protein sequence ID" value="MFC0180042.1"/>
    <property type="molecule type" value="Genomic_DNA"/>
</dbReference>
<dbReference type="InterPro" id="IPR002563">
    <property type="entry name" value="Flavin_Rdtase-like_dom"/>
</dbReference>
<dbReference type="SMART" id="SM00903">
    <property type="entry name" value="Flavin_Reduct"/>
    <property type="match status" value="1"/>
</dbReference>
<organism evidence="4 5">
    <name type="scientific">Thorsellia kenyensis</name>
    <dbReference type="NCBI Taxonomy" id="1549888"/>
    <lineage>
        <taxon>Bacteria</taxon>
        <taxon>Pseudomonadati</taxon>
        <taxon>Pseudomonadota</taxon>
        <taxon>Gammaproteobacteria</taxon>
        <taxon>Enterobacterales</taxon>
        <taxon>Thorselliaceae</taxon>
        <taxon>Thorsellia</taxon>
    </lineage>
</organism>
<dbReference type="InterPro" id="IPR050268">
    <property type="entry name" value="NADH-dep_flavin_reductase"/>
</dbReference>
<evidence type="ECO:0000313" key="5">
    <source>
        <dbReference type="Proteomes" id="UP001589758"/>
    </source>
</evidence>
<name>A0ABV6CBP7_9GAMM</name>
<dbReference type="RefSeq" id="WP_385877156.1">
    <property type="nucleotide sequence ID" value="NZ_JBHLXE010000089.1"/>
</dbReference>
<keyword evidence="5" id="KW-1185">Reference proteome</keyword>
<dbReference type="PANTHER" id="PTHR30466:SF11">
    <property type="entry name" value="FLAVIN-DEPENDENT MONOOXYGENASE, REDUCTASE SUBUNIT HSAB"/>
    <property type="match status" value="1"/>
</dbReference>
<evidence type="ECO:0000256" key="1">
    <source>
        <dbReference type="ARBA" id="ARBA00008898"/>
    </source>
</evidence>
<dbReference type="SUPFAM" id="SSF46785">
    <property type="entry name" value="Winged helix' DNA-binding domain"/>
    <property type="match status" value="1"/>
</dbReference>
<protein>
    <submittedName>
        <fullName evidence="4">p-hydroxyphenylacetate 3-hydroxylase reductase component</fullName>
        <ecNumber evidence="4">1.5.1.36</ecNumber>
    </submittedName>
</protein>
<dbReference type="InterPro" id="IPR036390">
    <property type="entry name" value="WH_DNA-bd_sf"/>
</dbReference>
<feature type="domain" description="Flavin reductase like" evidence="3">
    <location>
        <begin position="14"/>
        <end position="157"/>
    </location>
</feature>
<proteinExistence type="inferred from homology"/>